<name>A0A4Y2B7F0_ARAVE</name>
<dbReference type="InterPro" id="IPR038269">
    <property type="entry name" value="SCAN_sf"/>
</dbReference>
<keyword evidence="1" id="KW-0479">Metal-binding</keyword>
<dbReference type="GO" id="GO:0008270">
    <property type="term" value="F:zinc ion binding"/>
    <property type="evidence" value="ECO:0007669"/>
    <property type="project" value="UniProtKB-KW"/>
</dbReference>
<keyword evidence="1" id="KW-0862">Zinc</keyword>
<reference evidence="4 5" key="1">
    <citation type="journal article" date="2019" name="Sci. Rep.">
        <title>Orb-weaving spider Araneus ventricosus genome elucidates the spidroin gene catalogue.</title>
        <authorList>
            <person name="Kono N."/>
            <person name="Nakamura H."/>
            <person name="Ohtoshi R."/>
            <person name="Moran D.A.P."/>
            <person name="Shinohara A."/>
            <person name="Yoshida Y."/>
            <person name="Fujiwara M."/>
            <person name="Mori M."/>
            <person name="Tomita M."/>
            <person name="Arakawa K."/>
        </authorList>
    </citation>
    <scope>NUCLEOTIDE SEQUENCE [LARGE SCALE GENOMIC DNA]</scope>
</reference>
<dbReference type="AlphaFoldDB" id="A0A4Y2B7F0"/>
<dbReference type="Gene3D" id="1.10.4020.10">
    <property type="entry name" value="DNA breaking-rejoining enzymes"/>
    <property type="match status" value="1"/>
</dbReference>
<gene>
    <name evidence="4" type="ORF">AVEN_192090_1</name>
</gene>
<accession>A0A4Y2B7F0</accession>
<evidence type="ECO:0000259" key="3">
    <source>
        <dbReference type="PROSITE" id="PS50158"/>
    </source>
</evidence>
<dbReference type="GO" id="GO:0003676">
    <property type="term" value="F:nucleic acid binding"/>
    <property type="evidence" value="ECO:0007669"/>
    <property type="project" value="InterPro"/>
</dbReference>
<dbReference type="EMBL" id="BGPR01000056">
    <property type="protein sequence ID" value="GBL87928.1"/>
    <property type="molecule type" value="Genomic_DNA"/>
</dbReference>
<dbReference type="PROSITE" id="PS50158">
    <property type="entry name" value="ZF_CCHC"/>
    <property type="match status" value="1"/>
</dbReference>
<organism evidence="4 5">
    <name type="scientific">Araneus ventricosus</name>
    <name type="common">Orbweaver spider</name>
    <name type="synonym">Epeira ventricosa</name>
    <dbReference type="NCBI Taxonomy" id="182803"/>
    <lineage>
        <taxon>Eukaryota</taxon>
        <taxon>Metazoa</taxon>
        <taxon>Ecdysozoa</taxon>
        <taxon>Arthropoda</taxon>
        <taxon>Chelicerata</taxon>
        <taxon>Arachnida</taxon>
        <taxon>Araneae</taxon>
        <taxon>Araneomorphae</taxon>
        <taxon>Entelegynae</taxon>
        <taxon>Araneoidea</taxon>
        <taxon>Araneidae</taxon>
        <taxon>Araneus</taxon>
    </lineage>
</organism>
<dbReference type="Gene3D" id="4.10.60.10">
    <property type="entry name" value="Zinc finger, CCHC-type"/>
    <property type="match status" value="1"/>
</dbReference>
<evidence type="ECO:0000256" key="1">
    <source>
        <dbReference type="PROSITE-ProRule" id="PRU00047"/>
    </source>
</evidence>
<dbReference type="InterPro" id="IPR001878">
    <property type="entry name" value="Znf_CCHC"/>
</dbReference>
<evidence type="ECO:0000313" key="4">
    <source>
        <dbReference type="EMBL" id="GBL87928.1"/>
    </source>
</evidence>
<dbReference type="Proteomes" id="UP000499080">
    <property type="component" value="Unassembled WGS sequence"/>
</dbReference>
<comment type="caution">
    <text evidence="4">The sequence shown here is derived from an EMBL/GenBank/DDBJ whole genome shotgun (WGS) entry which is preliminary data.</text>
</comment>
<dbReference type="OrthoDB" id="6509498at2759"/>
<dbReference type="PANTHER" id="PTHR46888">
    <property type="entry name" value="ZINC KNUCKLE DOMAINCONTAINING PROTEIN-RELATED"/>
    <property type="match status" value="1"/>
</dbReference>
<proteinExistence type="predicted"/>
<dbReference type="SUPFAM" id="SSF47353">
    <property type="entry name" value="Retrovirus capsid dimerization domain-like"/>
    <property type="match status" value="1"/>
</dbReference>
<protein>
    <recommendedName>
        <fullName evidence="3">CCHC-type domain-containing protein</fullName>
    </recommendedName>
</protein>
<dbReference type="PANTHER" id="PTHR46888:SF11">
    <property type="entry name" value="SCAN BOX DOMAIN-CONTAINING PROTEIN"/>
    <property type="match status" value="1"/>
</dbReference>
<evidence type="ECO:0000256" key="2">
    <source>
        <dbReference type="SAM" id="Coils"/>
    </source>
</evidence>
<keyword evidence="5" id="KW-1185">Reference proteome</keyword>
<keyword evidence="1" id="KW-0863">Zinc-finger</keyword>
<keyword evidence="2" id="KW-0175">Coiled coil</keyword>
<feature type="coiled-coil region" evidence="2">
    <location>
        <begin position="50"/>
        <end position="103"/>
    </location>
</feature>
<evidence type="ECO:0000313" key="5">
    <source>
        <dbReference type="Proteomes" id="UP000499080"/>
    </source>
</evidence>
<sequence length="599" mass="70026">MAFWGKALKADLQKLAENLGVEVGASATIIEIKKDIQTIPNYDDYIKELLETLKATRIEEEKEAKRLEEEKKKLEREKKRIAEEREEKRIAEEREAKRILEEKELENAFQLKKLQLELENKSRPSETVPMAKPNLEIRHLMQKFDPKEGDISLYLVLFERQVRQVEINEDSWVSHLIGLLPYKMSQLIARESEEVSNDYSHIKKLLLKRYKFSTEKFRQKFNNHIKSSDSNWTDFLYELRNYFEEWLKGLEVKIFAELSDLIVTEQIKRRAPWEVKEHFIDEWADIKSPEVLAKRLDEYDSVRSLWKKKSYSGNSKERFPTWKAKSPIESKALPVKREEHGVKKSTTNTEDFEKRRTVRCYKCGSKEHIRPNCPLLRNKEISATVNHLFEAYEDNVMSPHTSMGEVNRFPMPILRDTGSSIDVVCLKVVKPEMFTGEHVWVQQPLDDAPMCLPLAEVELKGEFGHLITKAAVVCNKADKGRYLLGNRTVAIVEKMKKIPVPQQVNAIQSRAQKRLEKQEEVVHVKDKDPISVEETEMAATEDIEIENDDLFSFPPKEEFECLSLLKIDSKAFIEAQQGCKELQSLTKKDTRKDRFKERV</sequence>
<feature type="domain" description="CCHC-type" evidence="3">
    <location>
        <begin position="359"/>
        <end position="374"/>
    </location>
</feature>